<reference evidence="1" key="1">
    <citation type="journal article" date="2022" name="bioRxiv">
        <title>Sequencing and chromosome-scale assembly of the giantPleurodeles waltlgenome.</title>
        <authorList>
            <person name="Brown T."/>
            <person name="Elewa A."/>
            <person name="Iarovenko S."/>
            <person name="Subramanian E."/>
            <person name="Araus A.J."/>
            <person name="Petzold A."/>
            <person name="Susuki M."/>
            <person name="Suzuki K.-i.T."/>
            <person name="Hayashi T."/>
            <person name="Toyoda A."/>
            <person name="Oliveira C."/>
            <person name="Osipova E."/>
            <person name="Leigh N.D."/>
            <person name="Simon A."/>
            <person name="Yun M.H."/>
        </authorList>
    </citation>
    <scope>NUCLEOTIDE SEQUENCE</scope>
    <source>
        <strain evidence="1">20211129_DDA</strain>
        <tissue evidence="1">Liver</tissue>
    </source>
</reference>
<sequence length="94" mass="10265">MRGLFMPEDRTISSPRCCGQNGGKMMSTVRFKMPLFSPLLKGLRASGRPPEPSRLPLRLPTVSLCPWCSGCPRAPGNPFTIGVPDVRPCARPRA</sequence>
<keyword evidence="2" id="KW-1185">Reference proteome</keyword>
<dbReference type="AlphaFoldDB" id="A0AAV7PEM1"/>
<dbReference type="EMBL" id="JANPWB010000011">
    <property type="protein sequence ID" value="KAJ1126728.1"/>
    <property type="molecule type" value="Genomic_DNA"/>
</dbReference>
<organism evidence="1 2">
    <name type="scientific">Pleurodeles waltl</name>
    <name type="common">Iberian ribbed newt</name>
    <dbReference type="NCBI Taxonomy" id="8319"/>
    <lineage>
        <taxon>Eukaryota</taxon>
        <taxon>Metazoa</taxon>
        <taxon>Chordata</taxon>
        <taxon>Craniata</taxon>
        <taxon>Vertebrata</taxon>
        <taxon>Euteleostomi</taxon>
        <taxon>Amphibia</taxon>
        <taxon>Batrachia</taxon>
        <taxon>Caudata</taxon>
        <taxon>Salamandroidea</taxon>
        <taxon>Salamandridae</taxon>
        <taxon>Pleurodelinae</taxon>
        <taxon>Pleurodeles</taxon>
    </lineage>
</organism>
<accession>A0AAV7PEM1</accession>
<evidence type="ECO:0000313" key="1">
    <source>
        <dbReference type="EMBL" id="KAJ1126728.1"/>
    </source>
</evidence>
<gene>
    <name evidence="1" type="ORF">NDU88_005134</name>
</gene>
<evidence type="ECO:0000313" key="2">
    <source>
        <dbReference type="Proteomes" id="UP001066276"/>
    </source>
</evidence>
<comment type="caution">
    <text evidence="1">The sequence shown here is derived from an EMBL/GenBank/DDBJ whole genome shotgun (WGS) entry which is preliminary data.</text>
</comment>
<protein>
    <submittedName>
        <fullName evidence="1">Uncharacterized protein</fullName>
    </submittedName>
</protein>
<name>A0AAV7PEM1_PLEWA</name>
<dbReference type="Proteomes" id="UP001066276">
    <property type="component" value="Chromosome 7"/>
</dbReference>
<proteinExistence type="predicted"/>